<gene>
    <name evidence="4" type="ORF">LCGC14_0772640</name>
</gene>
<dbReference type="Gene3D" id="3.40.50.620">
    <property type="entry name" value="HUPs"/>
    <property type="match status" value="1"/>
</dbReference>
<organism evidence="4">
    <name type="scientific">marine sediment metagenome</name>
    <dbReference type="NCBI Taxonomy" id="412755"/>
    <lineage>
        <taxon>unclassified sequences</taxon>
        <taxon>metagenomes</taxon>
        <taxon>ecological metagenomes</taxon>
    </lineage>
</organism>
<evidence type="ECO:0000259" key="3">
    <source>
        <dbReference type="Pfam" id="PF01467"/>
    </source>
</evidence>
<accession>A0A0F9T4N7</accession>
<keyword evidence="1" id="KW-0808">Transferase</keyword>
<sequence>MTKKIIAISGGADPVNLGHVRMISDAAKYGNVVFILNSDDWLRRKKGYVFMPFDERYEILEAFRDIYDVISVDDFDGTVCEAIKETKPDYFGNGGDRTNKNTPERALCEGLDIEMVWGLGGDKIQSSSELVDAV</sequence>
<dbReference type="PANTHER" id="PTHR43793">
    <property type="entry name" value="FAD SYNTHASE"/>
    <property type="match status" value="1"/>
</dbReference>
<dbReference type="InterPro" id="IPR004821">
    <property type="entry name" value="Cyt_trans-like"/>
</dbReference>
<dbReference type="InterPro" id="IPR050385">
    <property type="entry name" value="Archaeal_FAD_synthase"/>
</dbReference>
<feature type="domain" description="Cytidyltransferase-like" evidence="3">
    <location>
        <begin position="10"/>
        <end position="99"/>
    </location>
</feature>
<dbReference type="SUPFAM" id="SSF52374">
    <property type="entry name" value="Nucleotidylyl transferase"/>
    <property type="match status" value="1"/>
</dbReference>
<evidence type="ECO:0000256" key="1">
    <source>
        <dbReference type="ARBA" id="ARBA00022679"/>
    </source>
</evidence>
<comment type="caution">
    <text evidence="4">The sequence shown here is derived from an EMBL/GenBank/DDBJ whole genome shotgun (WGS) entry which is preliminary data.</text>
</comment>
<dbReference type="EMBL" id="LAZR01001959">
    <property type="protein sequence ID" value="KKN36528.1"/>
    <property type="molecule type" value="Genomic_DNA"/>
</dbReference>
<evidence type="ECO:0000313" key="4">
    <source>
        <dbReference type="EMBL" id="KKN36528.1"/>
    </source>
</evidence>
<dbReference type="AlphaFoldDB" id="A0A0F9T4N7"/>
<name>A0A0F9T4N7_9ZZZZ</name>
<dbReference type="GO" id="GO:0016779">
    <property type="term" value="F:nucleotidyltransferase activity"/>
    <property type="evidence" value="ECO:0007669"/>
    <property type="project" value="UniProtKB-KW"/>
</dbReference>
<evidence type="ECO:0000256" key="2">
    <source>
        <dbReference type="ARBA" id="ARBA00022695"/>
    </source>
</evidence>
<dbReference type="Pfam" id="PF01467">
    <property type="entry name" value="CTP_transf_like"/>
    <property type="match status" value="1"/>
</dbReference>
<dbReference type="PANTHER" id="PTHR43793:SF1">
    <property type="entry name" value="FAD SYNTHASE"/>
    <property type="match status" value="1"/>
</dbReference>
<reference evidence="4" key="1">
    <citation type="journal article" date="2015" name="Nature">
        <title>Complex archaea that bridge the gap between prokaryotes and eukaryotes.</title>
        <authorList>
            <person name="Spang A."/>
            <person name="Saw J.H."/>
            <person name="Jorgensen S.L."/>
            <person name="Zaremba-Niedzwiedzka K."/>
            <person name="Martijn J."/>
            <person name="Lind A.E."/>
            <person name="van Eijk R."/>
            <person name="Schleper C."/>
            <person name="Guy L."/>
            <person name="Ettema T.J."/>
        </authorList>
    </citation>
    <scope>NUCLEOTIDE SEQUENCE</scope>
</reference>
<protein>
    <recommendedName>
        <fullName evidence="3">Cytidyltransferase-like domain-containing protein</fullName>
    </recommendedName>
</protein>
<keyword evidence="2" id="KW-0548">Nucleotidyltransferase</keyword>
<proteinExistence type="predicted"/>
<dbReference type="InterPro" id="IPR014729">
    <property type="entry name" value="Rossmann-like_a/b/a_fold"/>
</dbReference>